<dbReference type="Gene3D" id="3.40.50.300">
    <property type="entry name" value="P-loop containing nucleotide triphosphate hydrolases"/>
    <property type="match status" value="1"/>
</dbReference>
<dbReference type="InterPro" id="IPR001257">
    <property type="entry name" value="Parvovirus_NS1_helicase"/>
</dbReference>
<keyword evidence="2" id="KW-1048">Host nucleus</keyword>
<keyword evidence="5" id="KW-0067">ATP-binding</keyword>
<feature type="compositionally biased region" description="Basic and acidic residues" evidence="6">
    <location>
        <begin position="95"/>
        <end position="105"/>
    </location>
</feature>
<feature type="compositionally biased region" description="Basic and acidic residues" evidence="6">
    <location>
        <begin position="77"/>
        <end position="87"/>
    </location>
</feature>
<evidence type="ECO:0000259" key="7">
    <source>
        <dbReference type="PROSITE" id="PS51206"/>
    </source>
</evidence>
<proteinExistence type="predicted"/>
<evidence type="ECO:0000256" key="1">
    <source>
        <dbReference type="ARBA" id="ARBA00004147"/>
    </source>
</evidence>
<accession>A0A7M4CBJ2</accession>
<dbReference type="InterPro" id="IPR014015">
    <property type="entry name" value="Helicase_SF3_DNA-vir"/>
</dbReference>
<dbReference type="PROSITE" id="PS51206">
    <property type="entry name" value="SF3_HELICASE_1"/>
    <property type="match status" value="1"/>
</dbReference>
<feature type="domain" description="SF3 helicase" evidence="7">
    <location>
        <begin position="403"/>
        <end position="570"/>
    </location>
</feature>
<evidence type="ECO:0000256" key="2">
    <source>
        <dbReference type="ARBA" id="ARBA00022562"/>
    </source>
</evidence>
<dbReference type="GO" id="GO:0006260">
    <property type="term" value="P:DNA replication"/>
    <property type="evidence" value="ECO:0007669"/>
    <property type="project" value="UniProtKB-KW"/>
</dbReference>
<evidence type="ECO:0000256" key="4">
    <source>
        <dbReference type="ARBA" id="ARBA00022741"/>
    </source>
</evidence>
<dbReference type="Pfam" id="PF01057">
    <property type="entry name" value="Parvo_NS1"/>
    <property type="match status" value="1"/>
</dbReference>
<sequence length="586" mass="66759">MLIMLPYILNIVLQTSHHERRPNYMNNEHGEGTSGGGGGGSGGGGEEVSTTDGDSTDNAELRTCVDGTWISAVREELPGERRGRADGHPTYSSYFDEHSTLSSEERKEAAESRLCRILEKLRESTGVYASDVYECRNDECAEAFCKRMQSICAGFSRGLLIVSQHGSHVHVVHDCASSNGSCRCHFAKQAKILARFRRRSIRRRPLSSSLTLSKLRNIIKYFSEEGKGRRMSDFRVGGRVQRPPIEACVVVSGGHEGEAEGCGMEALSETDDVELRVRNDKRPNDIRGGENDREGDAELPKAKWRKTKRLDEKIETILDLFKMNPMCPMQGLLQHSVWLEHPEFKYLDGNDDQVKLALNNWSKRLCNWSTEMLWELYSAPGCNHIFSAGIRGIDEYYYSVEDSYDKMLQLLMFQFHDDSEQVANFVTDLYNVAERIIPKLNTILVHSPPSSGKNYFFDSIIDYYLNIGHLCRANKHSAFPFQDAESKRFMMWNEPNYAPEFIEVLKELLGGDSTNVSVKYKPEVPVYRTPFIVLTNDPNLSIIRAPAFADRMRVFKWRQAPYLKEFKKYLHPLATYKLFATYGLVK</sequence>
<dbReference type="GO" id="GO:0005524">
    <property type="term" value="F:ATP binding"/>
    <property type="evidence" value="ECO:0007669"/>
    <property type="project" value="UniProtKB-KW"/>
</dbReference>
<dbReference type="EMBL" id="MT733019">
    <property type="protein sequence ID" value="QOD39474.1"/>
    <property type="molecule type" value="Genomic_DNA"/>
</dbReference>
<keyword evidence="3" id="KW-0235">DNA replication</keyword>
<keyword evidence="4" id="KW-0547">Nucleotide-binding</keyword>
<evidence type="ECO:0000256" key="5">
    <source>
        <dbReference type="ARBA" id="ARBA00022840"/>
    </source>
</evidence>
<feature type="region of interest" description="Disordered" evidence="6">
    <location>
        <begin position="21"/>
        <end position="59"/>
    </location>
</feature>
<protein>
    <submittedName>
        <fullName evidence="8">NS1</fullName>
    </submittedName>
</protein>
<dbReference type="SUPFAM" id="SSF52540">
    <property type="entry name" value="P-loop containing nucleoside triphosphate hydrolases"/>
    <property type="match status" value="1"/>
</dbReference>
<dbReference type="GO" id="GO:0019079">
    <property type="term" value="P:viral genome replication"/>
    <property type="evidence" value="ECO:0007669"/>
    <property type="project" value="InterPro"/>
</dbReference>
<feature type="region of interest" description="Disordered" evidence="6">
    <location>
        <begin position="77"/>
        <end position="105"/>
    </location>
</feature>
<name>A0A7M4CBJ2_9VIRU</name>
<evidence type="ECO:0000256" key="3">
    <source>
        <dbReference type="ARBA" id="ARBA00022705"/>
    </source>
</evidence>
<comment type="subcellular location">
    <subcellularLocation>
        <location evidence="1">Host nucleus</location>
    </subcellularLocation>
</comment>
<feature type="compositionally biased region" description="Gly residues" evidence="6">
    <location>
        <begin position="32"/>
        <end position="46"/>
    </location>
</feature>
<organism evidence="8">
    <name type="scientific">uncultured densovirus</name>
    <dbReference type="NCBI Taxonomy" id="748192"/>
    <lineage>
        <taxon>Viruses</taxon>
        <taxon>Monodnaviria</taxon>
        <taxon>Shotokuvirae</taxon>
        <taxon>Cossaviricota</taxon>
        <taxon>Quintoviricetes</taxon>
        <taxon>Piccovirales</taxon>
        <taxon>Parvoviridae</taxon>
        <taxon>Densovirinae</taxon>
        <taxon>environmental samples</taxon>
    </lineage>
</organism>
<reference evidence="8" key="1">
    <citation type="submission" date="2020-07" db="EMBL/GenBank/DDBJ databases">
        <title>Diversity of sea star-associated densoviruses and transcribed endogenized viral elements of densovirus origin.</title>
        <authorList>
            <person name="Jackson E.W."/>
            <person name="Hewson I."/>
        </authorList>
    </citation>
    <scope>NUCLEOTIDE SEQUENCE</scope>
</reference>
<dbReference type="InterPro" id="IPR027417">
    <property type="entry name" value="P-loop_NTPase"/>
</dbReference>
<evidence type="ECO:0000313" key="8">
    <source>
        <dbReference type="EMBL" id="QOD39474.1"/>
    </source>
</evidence>
<dbReference type="GO" id="GO:0042025">
    <property type="term" value="C:host cell nucleus"/>
    <property type="evidence" value="ECO:0007669"/>
    <property type="project" value="UniProtKB-SubCell"/>
</dbReference>
<feature type="region of interest" description="Disordered" evidence="6">
    <location>
        <begin position="277"/>
        <end position="300"/>
    </location>
</feature>
<gene>
    <name evidence="8" type="primary">NS1</name>
</gene>
<evidence type="ECO:0000256" key="6">
    <source>
        <dbReference type="SAM" id="MobiDB-lite"/>
    </source>
</evidence>